<comment type="similarity">
    <text evidence="1">Belongs to the ATG10 family.</text>
</comment>
<comment type="caution">
    <text evidence="7">The sequence shown here is derived from an EMBL/GenBank/DDBJ whole genome shotgun (WGS) entry which is preliminary data.</text>
</comment>
<dbReference type="AlphaFoldDB" id="A0A2C9UQ96"/>
<sequence length="194" mass="22302">MNFLLLLDLLRRNGKSVDGFLSMENICLLRPSEENDAAASRLEEEGPGFSKKEDAIDDATLVHSNHHEVHYYDFHIVYSASYRVPVLYFRGYDSEGLPLQLNEIEKDLPACSAKVLLESKWTFITQEEHPYLNRPWYKLHPCGTSEWMKLLFLDEAALAENRVAIELYLVSWFSVVGQVIGLRVPIEMVNGRIN</sequence>
<evidence type="ECO:0000256" key="6">
    <source>
        <dbReference type="ARBA" id="ARBA00029833"/>
    </source>
</evidence>
<name>A0A2C9UQ96_MANES</name>
<accession>A0A2C9UQ96</accession>
<evidence type="ECO:0000256" key="5">
    <source>
        <dbReference type="ARBA" id="ARBA00023006"/>
    </source>
</evidence>
<dbReference type="Gramene" id="Manes.13G056200.12.v8.1">
    <property type="protein sequence ID" value="Manes.13G056200.12.v8.1.CDS"/>
    <property type="gene ID" value="Manes.13G056200.v8.1"/>
</dbReference>
<proteinExistence type="inferred from homology"/>
<keyword evidence="4" id="KW-0833">Ubl conjugation pathway</keyword>
<keyword evidence="3" id="KW-0808">Transferase</keyword>
<dbReference type="Proteomes" id="UP000091857">
    <property type="component" value="Chromosome 13"/>
</dbReference>
<evidence type="ECO:0000256" key="1">
    <source>
        <dbReference type="ARBA" id="ARBA00005696"/>
    </source>
</evidence>
<protein>
    <recommendedName>
        <fullName evidence="2">Ubiquitin-like-conjugating enzyme ATG10</fullName>
    </recommendedName>
    <alternativeName>
        <fullName evidence="6">Autophagy-related protein 10</fullName>
    </alternativeName>
</protein>
<evidence type="ECO:0000313" key="7">
    <source>
        <dbReference type="EMBL" id="OAY32924.1"/>
    </source>
</evidence>
<dbReference type="PANTHER" id="PTHR14957:SF1">
    <property type="entry name" value="UBIQUITIN-LIKE-CONJUGATING ENZYME ATG10"/>
    <property type="match status" value="1"/>
</dbReference>
<dbReference type="Gene3D" id="3.30.1460.50">
    <property type="match status" value="1"/>
</dbReference>
<reference evidence="8" key="1">
    <citation type="journal article" date="2016" name="Nat. Biotechnol.">
        <title>Sequencing wild and cultivated cassava and related species reveals extensive interspecific hybridization and genetic diversity.</title>
        <authorList>
            <person name="Bredeson J.V."/>
            <person name="Lyons J.B."/>
            <person name="Prochnik S.E."/>
            <person name="Wu G.A."/>
            <person name="Ha C.M."/>
            <person name="Edsinger-Gonzales E."/>
            <person name="Grimwood J."/>
            <person name="Schmutz J."/>
            <person name="Rabbi I.Y."/>
            <person name="Egesi C."/>
            <person name="Nauluvula P."/>
            <person name="Lebot V."/>
            <person name="Ndunguru J."/>
            <person name="Mkamilo G."/>
            <person name="Bart R.S."/>
            <person name="Setter T.L."/>
            <person name="Gleadow R.M."/>
            <person name="Kulakow P."/>
            <person name="Ferguson M.E."/>
            <person name="Rounsley S."/>
            <person name="Rokhsar D.S."/>
        </authorList>
    </citation>
    <scope>NUCLEOTIDE SEQUENCE [LARGE SCALE GENOMIC DNA]</scope>
    <source>
        <strain evidence="8">cv. AM560-2</strain>
    </source>
</reference>
<dbReference type="PANTHER" id="PTHR14957">
    <property type="entry name" value="UBIQUITIN-LIKE-CONJUGATING ENZYME ATG10"/>
    <property type="match status" value="1"/>
</dbReference>
<evidence type="ECO:0000256" key="3">
    <source>
        <dbReference type="ARBA" id="ARBA00022679"/>
    </source>
</evidence>
<organism evidence="7 8">
    <name type="scientific">Manihot esculenta</name>
    <name type="common">Cassava</name>
    <name type="synonym">Jatropha manihot</name>
    <dbReference type="NCBI Taxonomy" id="3983"/>
    <lineage>
        <taxon>Eukaryota</taxon>
        <taxon>Viridiplantae</taxon>
        <taxon>Streptophyta</taxon>
        <taxon>Embryophyta</taxon>
        <taxon>Tracheophyta</taxon>
        <taxon>Spermatophyta</taxon>
        <taxon>Magnoliopsida</taxon>
        <taxon>eudicotyledons</taxon>
        <taxon>Gunneridae</taxon>
        <taxon>Pentapetalae</taxon>
        <taxon>rosids</taxon>
        <taxon>fabids</taxon>
        <taxon>Malpighiales</taxon>
        <taxon>Euphorbiaceae</taxon>
        <taxon>Crotonoideae</taxon>
        <taxon>Manihoteae</taxon>
        <taxon>Manihot</taxon>
    </lineage>
</organism>
<dbReference type="GO" id="GO:0019787">
    <property type="term" value="F:ubiquitin-like protein transferase activity"/>
    <property type="evidence" value="ECO:0007669"/>
    <property type="project" value="InterPro"/>
</dbReference>
<dbReference type="GO" id="GO:0006914">
    <property type="term" value="P:autophagy"/>
    <property type="evidence" value="ECO:0007669"/>
    <property type="project" value="UniProtKB-KW"/>
</dbReference>
<keyword evidence="8" id="KW-1185">Reference proteome</keyword>
<gene>
    <name evidence="7" type="ORF">MANES_13G056200v8</name>
</gene>
<evidence type="ECO:0000313" key="8">
    <source>
        <dbReference type="Proteomes" id="UP000091857"/>
    </source>
</evidence>
<dbReference type="Pfam" id="PF03987">
    <property type="entry name" value="Autophagy_act_C"/>
    <property type="match status" value="1"/>
</dbReference>
<dbReference type="EMBL" id="CM004399">
    <property type="protein sequence ID" value="OAY32924.1"/>
    <property type="molecule type" value="Genomic_DNA"/>
</dbReference>
<keyword evidence="5" id="KW-0072">Autophagy</keyword>
<evidence type="ECO:0000256" key="4">
    <source>
        <dbReference type="ARBA" id="ARBA00022786"/>
    </source>
</evidence>
<dbReference type="InterPro" id="IPR007135">
    <property type="entry name" value="Atg3/Atg10"/>
</dbReference>
<evidence type="ECO:0000256" key="2">
    <source>
        <dbReference type="ARBA" id="ARBA00021099"/>
    </source>
</evidence>
<dbReference type="Gramene" id="Manes.13G056200.3.v8.1">
    <property type="protein sequence ID" value="Manes.13G056200.3.v8.1.CDS"/>
    <property type="gene ID" value="Manes.13G056200.v8.1"/>
</dbReference>